<keyword evidence="3" id="KW-1185">Reference proteome</keyword>
<organism evidence="2 3">
    <name type="scientific">Nonomuraea endophytica</name>
    <dbReference type="NCBI Taxonomy" id="714136"/>
    <lineage>
        <taxon>Bacteria</taxon>
        <taxon>Bacillati</taxon>
        <taxon>Actinomycetota</taxon>
        <taxon>Actinomycetes</taxon>
        <taxon>Streptosporangiales</taxon>
        <taxon>Streptosporangiaceae</taxon>
        <taxon>Nonomuraea</taxon>
    </lineage>
</organism>
<accession>A0A7W8A5I8</accession>
<dbReference type="InterPro" id="IPR051604">
    <property type="entry name" value="Ergot_Alk_Oxidoreductase"/>
</dbReference>
<dbReference type="PANTHER" id="PTHR43162">
    <property type="match status" value="1"/>
</dbReference>
<dbReference type="AlphaFoldDB" id="A0A7W8A5I8"/>
<dbReference type="InterPro" id="IPR008030">
    <property type="entry name" value="NmrA-like"/>
</dbReference>
<evidence type="ECO:0000259" key="1">
    <source>
        <dbReference type="Pfam" id="PF05368"/>
    </source>
</evidence>
<evidence type="ECO:0000313" key="2">
    <source>
        <dbReference type="EMBL" id="MBB5079399.1"/>
    </source>
</evidence>
<name>A0A7W8A5I8_9ACTN</name>
<dbReference type="EMBL" id="JACHIN010000006">
    <property type="protein sequence ID" value="MBB5079399.1"/>
    <property type="molecule type" value="Genomic_DNA"/>
</dbReference>
<dbReference type="SUPFAM" id="SSF51735">
    <property type="entry name" value="NAD(P)-binding Rossmann-fold domains"/>
    <property type="match status" value="1"/>
</dbReference>
<gene>
    <name evidence="2" type="ORF">HNR40_004885</name>
</gene>
<dbReference type="PANTHER" id="PTHR43162:SF1">
    <property type="entry name" value="PRESTALK A DIFFERENTIATION PROTEIN A"/>
    <property type="match status" value="1"/>
</dbReference>
<dbReference type="Gene3D" id="3.40.50.720">
    <property type="entry name" value="NAD(P)-binding Rossmann-like Domain"/>
    <property type="match status" value="1"/>
</dbReference>
<dbReference type="RefSeq" id="WP_184964980.1">
    <property type="nucleotide sequence ID" value="NZ_JACHIN010000006.1"/>
</dbReference>
<comment type="caution">
    <text evidence="2">The sequence shown here is derived from an EMBL/GenBank/DDBJ whole genome shotgun (WGS) entry which is preliminary data.</text>
</comment>
<dbReference type="Proteomes" id="UP000568380">
    <property type="component" value="Unassembled WGS sequence"/>
</dbReference>
<sequence length="266" mass="29039">MSEILILGATGKTGRRLVRRLQAAGEKVRPASRSSQVRFDWNDPGTWDETSRGAHAVYLVAPDSPGPVHEFVARAADVRKYVVLSGRGADKLDADFSRSMLDAEEAARNSGAEWTVLRPNNFNQNFDEFVWRDGVMAGLLQLPLGKTPEPFVDVEDIAEVAAEVLTGDGHAGRTYELSGPRGVTFEEAVAIIGRASGRAIRYEEVTPEAYRKQLAAEGWGPEDADGVLAMFAYMSGGHVAEPADGVRQVLGREATSFEEYARRVWS</sequence>
<evidence type="ECO:0000313" key="3">
    <source>
        <dbReference type="Proteomes" id="UP000568380"/>
    </source>
</evidence>
<dbReference type="InterPro" id="IPR036291">
    <property type="entry name" value="NAD(P)-bd_dom_sf"/>
</dbReference>
<dbReference type="Pfam" id="PF05368">
    <property type="entry name" value="NmrA"/>
    <property type="match status" value="1"/>
</dbReference>
<dbReference type="Gene3D" id="3.90.25.10">
    <property type="entry name" value="UDP-galactose 4-epimerase, domain 1"/>
    <property type="match status" value="1"/>
</dbReference>
<proteinExistence type="predicted"/>
<protein>
    <submittedName>
        <fullName evidence="2">Uncharacterized protein YbjT (DUF2867 family)</fullName>
    </submittedName>
</protein>
<reference evidence="2 3" key="1">
    <citation type="submission" date="2020-08" db="EMBL/GenBank/DDBJ databases">
        <title>Genomic Encyclopedia of Type Strains, Phase IV (KMG-IV): sequencing the most valuable type-strain genomes for metagenomic binning, comparative biology and taxonomic classification.</title>
        <authorList>
            <person name="Goeker M."/>
        </authorList>
    </citation>
    <scope>NUCLEOTIDE SEQUENCE [LARGE SCALE GENOMIC DNA]</scope>
    <source>
        <strain evidence="2 3">DSM 45385</strain>
    </source>
</reference>
<feature type="domain" description="NmrA-like" evidence="1">
    <location>
        <begin position="104"/>
        <end position="260"/>
    </location>
</feature>